<dbReference type="AlphaFoldDB" id="A0A4S4MZP3"/>
<dbReference type="Proteomes" id="UP000308730">
    <property type="component" value="Unassembled WGS sequence"/>
</dbReference>
<dbReference type="OrthoDB" id="3364707at2759"/>
<feature type="compositionally biased region" description="Gly residues" evidence="1">
    <location>
        <begin position="259"/>
        <end position="268"/>
    </location>
</feature>
<feature type="compositionally biased region" description="Low complexity" evidence="1">
    <location>
        <begin position="7"/>
        <end position="21"/>
    </location>
</feature>
<feature type="compositionally biased region" description="Low complexity" evidence="1">
    <location>
        <begin position="677"/>
        <end position="710"/>
    </location>
</feature>
<reference evidence="2 3" key="1">
    <citation type="submission" date="2019-02" db="EMBL/GenBank/DDBJ databases">
        <title>Genome sequencing of the rare red list fungi Antrodiella citrinella (Flaviporus citrinellus).</title>
        <authorList>
            <person name="Buettner E."/>
            <person name="Kellner H."/>
        </authorList>
    </citation>
    <scope>NUCLEOTIDE SEQUENCE [LARGE SCALE GENOMIC DNA]</scope>
    <source>
        <strain evidence="2 3">DSM 108506</strain>
    </source>
</reference>
<evidence type="ECO:0000313" key="3">
    <source>
        <dbReference type="Proteomes" id="UP000308730"/>
    </source>
</evidence>
<feature type="compositionally biased region" description="Basic and acidic residues" evidence="1">
    <location>
        <begin position="144"/>
        <end position="154"/>
    </location>
</feature>
<feature type="compositionally biased region" description="Basic and acidic residues" evidence="1">
    <location>
        <begin position="26"/>
        <end position="35"/>
    </location>
</feature>
<accession>A0A4S4MZP3</accession>
<feature type="compositionally biased region" description="Basic residues" evidence="1">
    <location>
        <begin position="270"/>
        <end position="280"/>
    </location>
</feature>
<protein>
    <submittedName>
        <fullName evidence="2">Uncharacterized protein</fullName>
    </submittedName>
</protein>
<feature type="compositionally biased region" description="Basic and acidic residues" evidence="1">
    <location>
        <begin position="287"/>
        <end position="307"/>
    </location>
</feature>
<sequence>MNELADSPSRPGVSVSPRFSSTPPSREPERQRDPPILKPRAVLRRKVSARSGVSTPSAATIKTSSVQSSAQTNSFSSNETSRGSASRQPARSSETARPGAPSASTSRRVGGSGTADPISVRAGLKDASPPSGLTPAGAVAHAYKQQEERREKLAEMSGGNDHLDTLHSMHSQTSVSTLSFAKMPDSDDDLSLTAVDVKTDGPIEPYYTVFGSSSDRLFASREEEWQLSFDAYYGCGTSRTTTVTAAAAIAPVAKPDSGHGSGTAGGMKGLSRKMSGRLRKVTGTGRSGRDDSPQRGSRPERKEKDAAEGQGKVWMPYDGRESGTQDGGGISLDVGRASSVDGFVKVDVRETMSSIASNVQGDKFDASKRSHKPPIHDKDKSKQKEREKEKEEEPSSGGKLWKLMKRISTGGLRDKYSGTRNSLPPPPPVPALPKDFLPSRLTLDIQKPASDELVGESGILLSRFMQSRSSMSGLRPSTASSSQPTARAETDPRSRPSTGNKADPRPSTTTRSSSPMSSDIASTKFFQKTHSNRSSTTSYGEELPPLPGSHGVSLSQHIIEPSELYRMDDDDPAHPLTPMNMNRRKPVRSRSAPDDSSSLTSPVEVQPSLPFPPRRAQQSIGGKPPLPPPSPTIPAFNTSVAVNHFPSPPVLSLSMSEFGFADSPLSAPPRPRKSSRRGPNSSDSSPSPSSTNRPSPSSTTKPSPISFSSPRTPVLPSLSIDVFSRSRRSISTTARSKDAPSASPSSSLASPQSKSPLNFRDKESPRTALSEREKAAKWDDLLERSARAGGTLHLGETGLMSDKLRFSVVSEG</sequence>
<feature type="region of interest" description="Disordered" evidence="1">
    <location>
        <begin position="354"/>
        <end position="436"/>
    </location>
</feature>
<feature type="compositionally biased region" description="Low complexity" evidence="1">
    <location>
        <begin position="505"/>
        <end position="518"/>
    </location>
</feature>
<feature type="compositionally biased region" description="Low complexity" evidence="1">
    <location>
        <begin position="729"/>
        <end position="756"/>
    </location>
</feature>
<feature type="compositionally biased region" description="Basic and acidic residues" evidence="1">
    <location>
        <begin position="759"/>
        <end position="777"/>
    </location>
</feature>
<evidence type="ECO:0000256" key="1">
    <source>
        <dbReference type="SAM" id="MobiDB-lite"/>
    </source>
</evidence>
<feature type="region of interest" description="Disordered" evidence="1">
    <location>
        <begin position="1"/>
        <end position="158"/>
    </location>
</feature>
<name>A0A4S4MZP3_9APHY</name>
<feature type="compositionally biased region" description="Basic and acidic residues" evidence="1">
    <location>
        <begin position="362"/>
        <end position="393"/>
    </location>
</feature>
<keyword evidence="3" id="KW-1185">Reference proteome</keyword>
<feature type="region of interest" description="Disordered" evidence="1">
    <location>
        <begin position="253"/>
        <end position="339"/>
    </location>
</feature>
<feature type="compositionally biased region" description="Polar residues" evidence="1">
    <location>
        <begin position="594"/>
        <end position="603"/>
    </location>
</feature>
<proteinExistence type="predicted"/>
<dbReference type="EMBL" id="SGPM01000031">
    <property type="protein sequence ID" value="THH32019.1"/>
    <property type="molecule type" value="Genomic_DNA"/>
</dbReference>
<feature type="compositionally biased region" description="Polar residues" evidence="1">
    <location>
        <begin position="468"/>
        <end position="485"/>
    </location>
</feature>
<feature type="region of interest" description="Disordered" evidence="1">
    <location>
        <begin position="468"/>
        <end position="777"/>
    </location>
</feature>
<organism evidence="2 3">
    <name type="scientific">Antrodiella citrinella</name>
    <dbReference type="NCBI Taxonomy" id="2447956"/>
    <lineage>
        <taxon>Eukaryota</taxon>
        <taxon>Fungi</taxon>
        <taxon>Dikarya</taxon>
        <taxon>Basidiomycota</taxon>
        <taxon>Agaricomycotina</taxon>
        <taxon>Agaricomycetes</taxon>
        <taxon>Polyporales</taxon>
        <taxon>Steccherinaceae</taxon>
        <taxon>Antrodiella</taxon>
    </lineage>
</organism>
<evidence type="ECO:0000313" key="2">
    <source>
        <dbReference type="EMBL" id="THH32019.1"/>
    </source>
</evidence>
<feature type="compositionally biased region" description="Polar residues" evidence="1">
    <location>
        <begin position="519"/>
        <end position="539"/>
    </location>
</feature>
<comment type="caution">
    <text evidence="2">The sequence shown here is derived from an EMBL/GenBank/DDBJ whole genome shotgun (WGS) entry which is preliminary data.</text>
</comment>
<feature type="compositionally biased region" description="Polar residues" evidence="1">
    <location>
        <begin position="51"/>
        <end position="95"/>
    </location>
</feature>
<gene>
    <name evidence="2" type="ORF">EUX98_g2148</name>
</gene>